<reference evidence="3 4" key="1">
    <citation type="submission" date="2019-04" db="EMBL/GenBank/DDBJ databases">
        <title>Alteromonas portus sp. nov., an alginate lyase-excreting marine bacterium.</title>
        <authorList>
            <person name="Huang H."/>
            <person name="Mo K."/>
            <person name="Bao S."/>
        </authorList>
    </citation>
    <scope>NUCLEOTIDE SEQUENCE [LARGE SCALE GENOMIC DNA]</scope>
    <source>
        <strain evidence="3 4">HB161718</strain>
    </source>
</reference>
<dbReference type="InterPro" id="IPR013702">
    <property type="entry name" value="FIST_domain_N"/>
</dbReference>
<evidence type="ECO:0000313" key="4">
    <source>
        <dbReference type="Proteomes" id="UP000305471"/>
    </source>
</evidence>
<evidence type="ECO:0000259" key="1">
    <source>
        <dbReference type="SMART" id="SM00897"/>
    </source>
</evidence>
<accession>A0A4U0ZF37</accession>
<dbReference type="Pfam" id="PF10442">
    <property type="entry name" value="FIST_C"/>
    <property type="match status" value="1"/>
</dbReference>
<evidence type="ECO:0000259" key="2">
    <source>
        <dbReference type="SMART" id="SM01204"/>
    </source>
</evidence>
<feature type="domain" description="FIST C-domain" evidence="2">
    <location>
        <begin position="218"/>
        <end position="359"/>
    </location>
</feature>
<dbReference type="EMBL" id="SWCO01000001">
    <property type="protein sequence ID" value="TKB04668.1"/>
    <property type="molecule type" value="Genomic_DNA"/>
</dbReference>
<keyword evidence="4" id="KW-1185">Reference proteome</keyword>
<dbReference type="SMART" id="SM00897">
    <property type="entry name" value="FIST"/>
    <property type="match status" value="1"/>
</dbReference>
<evidence type="ECO:0000313" key="3">
    <source>
        <dbReference type="EMBL" id="TKB04668.1"/>
    </source>
</evidence>
<dbReference type="InterPro" id="IPR019494">
    <property type="entry name" value="FIST_C"/>
</dbReference>
<dbReference type="AlphaFoldDB" id="A0A4U0ZF37"/>
<comment type="caution">
    <text evidence="3">The sequence shown here is derived from an EMBL/GenBank/DDBJ whole genome shotgun (WGS) entry which is preliminary data.</text>
</comment>
<name>A0A4U0ZF37_9ALTE</name>
<dbReference type="SMART" id="SM01204">
    <property type="entry name" value="FIST_C"/>
    <property type="match status" value="1"/>
</dbReference>
<proteinExistence type="predicted"/>
<dbReference type="RefSeq" id="WP_136780508.1">
    <property type="nucleotide sequence ID" value="NZ_SWCO01000001.1"/>
</dbReference>
<gene>
    <name evidence="3" type="ORF">E5672_00825</name>
</gene>
<feature type="domain" description="FIST" evidence="1">
    <location>
        <begin position="25"/>
        <end position="217"/>
    </location>
</feature>
<organism evidence="3 4">
    <name type="scientific">Alteromonas portus</name>
    <dbReference type="NCBI Taxonomy" id="2565549"/>
    <lineage>
        <taxon>Bacteria</taxon>
        <taxon>Pseudomonadati</taxon>
        <taxon>Pseudomonadota</taxon>
        <taxon>Gammaproteobacteria</taxon>
        <taxon>Alteromonadales</taxon>
        <taxon>Alteromonadaceae</taxon>
        <taxon>Alteromonas/Salinimonas group</taxon>
        <taxon>Alteromonas</taxon>
    </lineage>
</organism>
<sequence length="381" mass="41410">MFSKTFFFQSLDELEQESDALRAFAPTLLIVYASAPFFTSSQLYLTVSKICANCVGCSTAGEISANRVTNNSISVVVVRFESSSYVKIHQTRLNDMPSSFDAGQSLARDIEPIGLKGIYVLAPGVEINGSALLKGITAYVPQNVRISGGLAGDDGAFEQTYLLHPMGIDNRSVVAVAFYGESLAFDYSAGGGWRSFGPARRVASAKANLLFELDDKPALDIYKAYLGEYAEDLPASGLLFPFEVLNENGEPTGIIRTILGIDEQNKSLVLAGEVNENQYLRLMNASTEDLIGGAIDAIAPIAEKNKGEDLHCLALVTSCVGRKLVMGDRIEEEVEELERQLNNTTNIAGFYSYGEISPSNNESNCELHNQTLTLMLLKEKH</sequence>
<dbReference type="OrthoDB" id="9770435at2"/>
<dbReference type="Pfam" id="PF08495">
    <property type="entry name" value="FIST"/>
    <property type="match status" value="1"/>
</dbReference>
<dbReference type="Proteomes" id="UP000305471">
    <property type="component" value="Unassembled WGS sequence"/>
</dbReference>
<protein>
    <recommendedName>
        <fullName evidence="5">Histidine kinase</fullName>
    </recommendedName>
</protein>
<dbReference type="PANTHER" id="PTHR40252:SF2">
    <property type="entry name" value="BLR0328 PROTEIN"/>
    <property type="match status" value="1"/>
</dbReference>
<dbReference type="PANTHER" id="PTHR40252">
    <property type="entry name" value="BLR0328 PROTEIN"/>
    <property type="match status" value="1"/>
</dbReference>
<evidence type="ECO:0008006" key="5">
    <source>
        <dbReference type="Google" id="ProtNLM"/>
    </source>
</evidence>